<evidence type="ECO:0000256" key="4">
    <source>
        <dbReference type="ARBA" id="ARBA00022723"/>
    </source>
</evidence>
<dbReference type="AlphaFoldDB" id="E5AE85"/>
<dbReference type="PANTHER" id="PTHR10978">
    <property type="entry name" value="SUCCINATE DEHYDROGENASE CYTOCHROME B560 SUBUNIT"/>
    <property type="match status" value="1"/>
</dbReference>
<accession>E5AE85</accession>
<dbReference type="SUPFAM" id="SSF81343">
    <property type="entry name" value="Fumarate reductase respiratory complex transmembrane subunits"/>
    <property type="match status" value="1"/>
</dbReference>
<dbReference type="Gene3D" id="1.20.1300.10">
    <property type="entry name" value="Fumarate reductase/succinate dehydrogenase, transmembrane subunit"/>
    <property type="match status" value="1"/>
</dbReference>
<dbReference type="InterPro" id="IPR018495">
    <property type="entry name" value="Succ_DH_cyt_bsu_CS"/>
</dbReference>
<sequence>MASQRIFQLGLRRAAVPGISVRSVAQRRLAATHNTSHNDAAALLAKQRTRRPVSPHLSIYKPQITWYGSALNRVTAIALSGSLYLFGIAYLAAPYTGWHLETASMVAAVAAWPAAVKVGAKAFFAFPFFYHSLNGVRHLFWDAGIGFKNTTVARTGWGVVGLTVVTGLYYTFLG</sequence>
<proteinExistence type="predicted"/>
<dbReference type="EMBL" id="FP929139">
    <property type="protein sequence ID" value="CBY01524.1"/>
    <property type="molecule type" value="Genomic_DNA"/>
</dbReference>
<dbReference type="GO" id="GO:0046872">
    <property type="term" value="F:metal ion binding"/>
    <property type="evidence" value="ECO:0007669"/>
    <property type="project" value="UniProtKB-KW"/>
</dbReference>
<dbReference type="Pfam" id="PF01127">
    <property type="entry name" value="Sdh_cyt"/>
    <property type="match status" value="1"/>
</dbReference>
<evidence type="ECO:0000256" key="7">
    <source>
        <dbReference type="ARBA" id="ARBA00023136"/>
    </source>
</evidence>
<dbReference type="OrthoDB" id="588261at2759"/>
<evidence type="ECO:0000256" key="5">
    <source>
        <dbReference type="ARBA" id="ARBA00022989"/>
    </source>
</evidence>
<comment type="subcellular location">
    <subcellularLocation>
        <location evidence="1">Membrane</location>
        <topology evidence="1">Multi-pass membrane protein</topology>
    </subcellularLocation>
</comment>
<gene>
    <name evidence="9" type="ORF">LEMA_P003110.1</name>
</gene>
<keyword evidence="4" id="KW-0479">Metal-binding</keyword>
<dbReference type="InParanoid" id="E5AE85"/>
<evidence type="ECO:0000256" key="8">
    <source>
        <dbReference type="SAM" id="Phobius"/>
    </source>
</evidence>
<dbReference type="NCBIfam" id="TIGR02970">
    <property type="entry name" value="succ_dehyd_cytB"/>
    <property type="match status" value="1"/>
</dbReference>
<feature type="transmembrane region" description="Helical" evidence="8">
    <location>
        <begin position="151"/>
        <end position="172"/>
    </location>
</feature>
<evidence type="ECO:0000256" key="3">
    <source>
        <dbReference type="ARBA" id="ARBA00022692"/>
    </source>
</evidence>
<dbReference type="PANTHER" id="PTHR10978:SF5">
    <property type="entry name" value="SUCCINATE DEHYDROGENASE CYTOCHROME B560 SUBUNIT, MITOCHONDRIAL"/>
    <property type="match status" value="1"/>
</dbReference>
<evidence type="ECO:0000313" key="10">
    <source>
        <dbReference type="Proteomes" id="UP000002668"/>
    </source>
</evidence>
<evidence type="ECO:0000256" key="2">
    <source>
        <dbReference type="ARBA" id="ARBA00022617"/>
    </source>
</evidence>
<evidence type="ECO:0000313" key="9">
    <source>
        <dbReference type="EMBL" id="CBY01524.1"/>
    </source>
</evidence>
<dbReference type="RefSeq" id="XP_003845003.1">
    <property type="nucleotide sequence ID" value="XM_003844955.1"/>
</dbReference>
<dbReference type="InterPro" id="IPR000701">
    <property type="entry name" value="SuccDH_FuR_B_TM-su"/>
</dbReference>
<dbReference type="InterPro" id="IPR014314">
    <property type="entry name" value="Succ_DH_cytb556"/>
</dbReference>
<dbReference type="PROSITE" id="PS01001">
    <property type="entry name" value="SDH_CYT_2"/>
    <property type="match status" value="1"/>
</dbReference>
<dbReference type="Proteomes" id="UP000002668">
    <property type="component" value="Genome"/>
</dbReference>
<feature type="transmembrane region" description="Helical" evidence="8">
    <location>
        <begin position="70"/>
        <end position="93"/>
    </location>
</feature>
<organism evidence="9 10">
    <name type="scientific">Leptosphaeria maculans (strain JN3 / isolate v23.1.3 / race Av1-4-5-6-7-8)</name>
    <name type="common">Blackleg fungus</name>
    <name type="synonym">Phoma lingam</name>
    <dbReference type="NCBI Taxonomy" id="985895"/>
    <lineage>
        <taxon>Eukaryota</taxon>
        <taxon>Fungi</taxon>
        <taxon>Dikarya</taxon>
        <taxon>Ascomycota</taxon>
        <taxon>Pezizomycotina</taxon>
        <taxon>Dothideomycetes</taxon>
        <taxon>Pleosporomycetidae</taxon>
        <taxon>Pleosporales</taxon>
        <taxon>Pleosporineae</taxon>
        <taxon>Leptosphaeriaceae</taxon>
        <taxon>Plenodomus</taxon>
        <taxon>Plenodomus lingam/Leptosphaeria maculans species complex</taxon>
    </lineage>
</organism>
<name>E5AE85_LEPMJ</name>
<keyword evidence="7 8" id="KW-0472">Membrane</keyword>
<dbReference type="OMA" id="MNGIRHL"/>
<dbReference type="GO" id="GO:0006121">
    <property type="term" value="P:mitochondrial electron transport, succinate to ubiquinone"/>
    <property type="evidence" value="ECO:0007669"/>
    <property type="project" value="TreeGrafter"/>
</dbReference>
<dbReference type="VEuPathDB" id="FungiDB:LEMA_P003110.1"/>
<evidence type="ECO:0000256" key="1">
    <source>
        <dbReference type="ARBA" id="ARBA00004141"/>
    </source>
</evidence>
<keyword evidence="6" id="KW-0408">Iron</keyword>
<keyword evidence="3 8" id="KW-0812">Transmembrane</keyword>
<protein>
    <submittedName>
        <fullName evidence="9">Similar to succinate dehydrogenase cytochrome b560 subunit</fullName>
    </submittedName>
</protein>
<dbReference type="GeneID" id="13286356"/>
<dbReference type="FunCoup" id="E5AE85">
    <property type="interactions" value="348"/>
</dbReference>
<dbReference type="GO" id="GO:0016020">
    <property type="term" value="C:membrane"/>
    <property type="evidence" value="ECO:0007669"/>
    <property type="project" value="UniProtKB-SubCell"/>
</dbReference>
<dbReference type="STRING" id="985895.E5AE85"/>
<dbReference type="CDD" id="cd03499">
    <property type="entry name" value="SQR_TypeC_SdhC"/>
    <property type="match status" value="1"/>
</dbReference>
<keyword evidence="10" id="KW-1185">Reference proteome</keyword>
<dbReference type="InterPro" id="IPR034804">
    <property type="entry name" value="SQR/QFR_C/D"/>
</dbReference>
<feature type="transmembrane region" description="Helical" evidence="8">
    <location>
        <begin position="105"/>
        <end position="130"/>
    </location>
</feature>
<evidence type="ECO:0000256" key="6">
    <source>
        <dbReference type="ARBA" id="ARBA00023004"/>
    </source>
</evidence>
<reference evidence="10" key="1">
    <citation type="journal article" date="2011" name="Nat. Commun.">
        <title>Effector diversification within compartments of the Leptosphaeria maculans genome affected by Repeat-Induced Point mutations.</title>
        <authorList>
            <person name="Rouxel T."/>
            <person name="Grandaubert J."/>
            <person name="Hane J.K."/>
            <person name="Hoede C."/>
            <person name="van de Wouw A.P."/>
            <person name="Couloux A."/>
            <person name="Dominguez V."/>
            <person name="Anthouard V."/>
            <person name="Bally P."/>
            <person name="Bourras S."/>
            <person name="Cozijnsen A.J."/>
            <person name="Ciuffetti L.M."/>
            <person name="Degrave A."/>
            <person name="Dilmaghani A."/>
            <person name="Duret L."/>
            <person name="Fudal I."/>
            <person name="Goodwin S.B."/>
            <person name="Gout L."/>
            <person name="Glaser N."/>
            <person name="Linglin J."/>
            <person name="Kema G.H.J."/>
            <person name="Lapalu N."/>
            <person name="Lawrence C.B."/>
            <person name="May K."/>
            <person name="Meyer M."/>
            <person name="Ollivier B."/>
            <person name="Poulain J."/>
            <person name="Schoch C.L."/>
            <person name="Simon A."/>
            <person name="Spatafora J.W."/>
            <person name="Stachowiak A."/>
            <person name="Turgeon B.G."/>
            <person name="Tyler B.M."/>
            <person name="Vincent D."/>
            <person name="Weissenbach J."/>
            <person name="Amselem J."/>
            <person name="Quesneville H."/>
            <person name="Oliver R.P."/>
            <person name="Wincker P."/>
            <person name="Balesdent M.-H."/>
            <person name="Howlett B.J."/>
        </authorList>
    </citation>
    <scope>NUCLEOTIDE SEQUENCE [LARGE SCALE GENOMIC DNA]</scope>
    <source>
        <strain evidence="10">JN3 / isolate v23.1.3 / race Av1-4-5-6-7-8</strain>
    </source>
</reference>
<dbReference type="HOGENOM" id="CLU_094691_0_2_1"/>
<dbReference type="GO" id="GO:0009055">
    <property type="term" value="F:electron transfer activity"/>
    <property type="evidence" value="ECO:0007669"/>
    <property type="project" value="InterPro"/>
</dbReference>
<keyword evidence="2" id="KW-0349">Heme</keyword>
<dbReference type="GO" id="GO:0006099">
    <property type="term" value="P:tricarboxylic acid cycle"/>
    <property type="evidence" value="ECO:0007669"/>
    <property type="project" value="InterPro"/>
</dbReference>
<dbReference type="eggNOG" id="KOG0449">
    <property type="taxonomic scope" value="Eukaryota"/>
</dbReference>
<keyword evidence="5 8" id="KW-1133">Transmembrane helix</keyword>
<dbReference type="GO" id="GO:0005739">
    <property type="term" value="C:mitochondrion"/>
    <property type="evidence" value="ECO:0007669"/>
    <property type="project" value="GOC"/>
</dbReference>